<accession>A0AAC8XJT8</accession>
<feature type="compositionally biased region" description="Acidic residues" evidence="10">
    <location>
        <begin position="47"/>
        <end position="67"/>
    </location>
</feature>
<dbReference type="InterPro" id="IPR036765">
    <property type="entry name" value="ZipA_FtsZ-bd_C_sf"/>
</dbReference>
<evidence type="ECO:0000313" key="13">
    <source>
        <dbReference type="Proteomes" id="UP000061468"/>
    </source>
</evidence>
<dbReference type="Proteomes" id="UP000061468">
    <property type="component" value="Chromosome"/>
</dbReference>
<keyword evidence="2 8" id="KW-0997">Cell inner membrane</keyword>
<feature type="compositionally biased region" description="Polar residues" evidence="10">
    <location>
        <begin position="240"/>
        <end position="253"/>
    </location>
</feature>
<comment type="similarity">
    <text evidence="8 9">Belongs to the ZipA family.</text>
</comment>
<dbReference type="InterPro" id="IPR011919">
    <property type="entry name" value="Cell_div_ZipA"/>
</dbReference>
<feature type="compositionally biased region" description="Basic and acidic residues" evidence="10">
    <location>
        <begin position="83"/>
        <end position="104"/>
    </location>
</feature>
<feature type="domain" description="ZipA C-terminal FtsZ-binding" evidence="11">
    <location>
        <begin position="390"/>
        <end position="520"/>
    </location>
</feature>
<dbReference type="RefSeq" id="WP_015067195.1">
    <property type="nucleotide sequence ID" value="NZ_CAXGIV010000035.1"/>
</dbReference>
<comment type="function">
    <text evidence="8 9">Essential cell division protein that stabilizes the FtsZ protofilaments by cross-linking them and that serves as a cytoplasmic membrane anchor for the Z ring. Also required for the recruitment to the septal ring of downstream cell division proteins.</text>
</comment>
<keyword evidence="1 8" id="KW-1003">Cell membrane</keyword>
<dbReference type="EMBL" id="CP013928">
    <property type="protein sequence ID" value="AMJ78603.1"/>
    <property type="molecule type" value="Genomic_DNA"/>
</dbReference>
<reference evidence="12 13" key="1">
    <citation type="submission" date="2015-12" db="EMBL/GenBank/DDBJ databases">
        <title>Intraspecies pangenome expansion in the marine bacterium Alteromonas.</title>
        <authorList>
            <person name="Lopez-Perez M."/>
            <person name="Rodriguez-Valera F."/>
        </authorList>
    </citation>
    <scope>NUCLEOTIDE SEQUENCE [LARGE SCALE GENOMIC DNA]</scope>
    <source>
        <strain evidence="12 13">UM8</strain>
    </source>
</reference>
<dbReference type="GO" id="GO:0032153">
    <property type="term" value="C:cell division site"/>
    <property type="evidence" value="ECO:0007669"/>
    <property type="project" value="UniProtKB-UniRule"/>
</dbReference>
<dbReference type="SUPFAM" id="SSF64383">
    <property type="entry name" value="Cell-division protein ZipA, C-terminal domain"/>
    <property type="match status" value="1"/>
</dbReference>
<dbReference type="GO" id="GO:0000917">
    <property type="term" value="P:division septum assembly"/>
    <property type="evidence" value="ECO:0007669"/>
    <property type="project" value="TreeGrafter"/>
</dbReference>
<dbReference type="GO" id="GO:0005886">
    <property type="term" value="C:plasma membrane"/>
    <property type="evidence" value="ECO:0007669"/>
    <property type="project" value="UniProtKB-SubCell"/>
</dbReference>
<evidence type="ECO:0000256" key="1">
    <source>
        <dbReference type="ARBA" id="ARBA00022475"/>
    </source>
</evidence>
<evidence type="ECO:0000256" key="7">
    <source>
        <dbReference type="ARBA" id="ARBA00023306"/>
    </source>
</evidence>
<feature type="region of interest" description="Disordered" evidence="10">
    <location>
        <begin position="32"/>
        <end position="67"/>
    </location>
</feature>
<sequence>MEDQLRLFLLLGGTVFIIAVLAHGIWKIRKNSKPSEKARVEPRQWSDMDDANDDDVENELNNEQEGFDELGVGAVRVVSHAKNASDEPATPRDKRAIEKTDNVFDTKEDDIAAAHHINANSQDSEVDTSGLSKASSSDTNEELDAPEAQPEEPKLYGSVVTNPKPHMSGQARAHETPAQSGSKKAGDNDFPEPPGFLLREGESDDAAGEGHSENTQSAHIHESSRTDSAHSGESVHSDNEQAVSSEAQNTTRVTAADEPPRTETKRAAQKFYVDPTQEEEEHQPHAESSSQRDVADFSLDAPQESFASNNEQEESGQPKRFSRSKRNKPGIKKREEPNFGDDQMRIDFDTSEASASDYERESFSADHDASRSQNTERSSAKGEANTPQPEQEVLVLNVRTPEGEPILGAALLPMLLTLGFKFGDQDIFHRHVNSNGKGPVLFSLANMFKPGVFDIDNLENFETQGISLFMILPIEGDPHQVFNMMHNAARKLADEFGAQVLDGRRSVLTKQGLQQYVEKIREFERKRMIARS</sequence>
<dbReference type="PANTHER" id="PTHR38685:SF1">
    <property type="entry name" value="CELL DIVISION PROTEIN ZIPA"/>
    <property type="match status" value="1"/>
</dbReference>
<dbReference type="GO" id="GO:0043093">
    <property type="term" value="P:FtsZ-dependent cytokinesis"/>
    <property type="evidence" value="ECO:0007669"/>
    <property type="project" value="UniProtKB-UniRule"/>
</dbReference>
<dbReference type="HAMAP" id="MF_00509">
    <property type="entry name" value="ZipA"/>
    <property type="match status" value="1"/>
</dbReference>
<feature type="compositionally biased region" description="Basic and acidic residues" evidence="10">
    <location>
        <begin position="33"/>
        <end position="46"/>
    </location>
</feature>
<keyword evidence="5 8" id="KW-1133">Transmembrane helix</keyword>
<gene>
    <name evidence="8" type="primary">zipA</name>
    <name evidence="12" type="ORF">AV942_10040</name>
</gene>
<dbReference type="Gene3D" id="3.30.1400.10">
    <property type="entry name" value="ZipA, C-terminal FtsZ-binding domain"/>
    <property type="match status" value="1"/>
</dbReference>
<feature type="compositionally biased region" description="Basic and acidic residues" evidence="10">
    <location>
        <begin position="357"/>
        <end position="370"/>
    </location>
</feature>
<keyword evidence="7 8" id="KW-0131">Cell cycle</keyword>
<evidence type="ECO:0000256" key="9">
    <source>
        <dbReference type="RuleBase" id="RU003612"/>
    </source>
</evidence>
<comment type="subcellular location">
    <subcellularLocation>
        <location evidence="8">Cell inner membrane</location>
        <topology evidence="8">Single-pass type I membrane protein</topology>
    </subcellularLocation>
    <text evidence="8">Localizes to the Z ring in an FtsZ-dependent manner.</text>
</comment>
<comment type="subunit">
    <text evidence="8">Interacts with FtsZ via their C-terminal domains.</text>
</comment>
<dbReference type="AlphaFoldDB" id="A0AAC8XJT8"/>
<dbReference type="InterPro" id="IPR007449">
    <property type="entry name" value="ZipA_FtsZ-bd_C"/>
</dbReference>
<dbReference type="SMART" id="SM00771">
    <property type="entry name" value="ZipA_C"/>
    <property type="match status" value="1"/>
</dbReference>
<evidence type="ECO:0000259" key="11">
    <source>
        <dbReference type="SMART" id="SM00771"/>
    </source>
</evidence>
<dbReference type="PANTHER" id="PTHR38685">
    <property type="entry name" value="CELL DIVISION PROTEIN ZIPA"/>
    <property type="match status" value="1"/>
</dbReference>
<evidence type="ECO:0000256" key="8">
    <source>
        <dbReference type="HAMAP-Rule" id="MF_00509"/>
    </source>
</evidence>
<evidence type="ECO:0000313" key="12">
    <source>
        <dbReference type="EMBL" id="AMJ78603.1"/>
    </source>
</evidence>
<proteinExistence type="inferred from homology"/>
<dbReference type="NCBIfam" id="TIGR02205">
    <property type="entry name" value="septum_zipA"/>
    <property type="match status" value="1"/>
</dbReference>
<feature type="region of interest" description="Disordered" evidence="10">
    <location>
        <begin position="80"/>
        <end position="104"/>
    </location>
</feature>
<keyword evidence="3 8" id="KW-0132">Cell division</keyword>
<organism evidence="12 13">
    <name type="scientific">Alteromonas mediterranea</name>
    <dbReference type="NCBI Taxonomy" id="314275"/>
    <lineage>
        <taxon>Bacteria</taxon>
        <taxon>Pseudomonadati</taxon>
        <taxon>Pseudomonadota</taxon>
        <taxon>Gammaproteobacteria</taxon>
        <taxon>Alteromonadales</taxon>
        <taxon>Alteromonadaceae</taxon>
        <taxon>Alteromonas/Salinimonas group</taxon>
        <taxon>Alteromonas</taxon>
    </lineage>
</organism>
<evidence type="ECO:0000256" key="10">
    <source>
        <dbReference type="SAM" id="MobiDB-lite"/>
    </source>
</evidence>
<evidence type="ECO:0000256" key="2">
    <source>
        <dbReference type="ARBA" id="ARBA00022519"/>
    </source>
</evidence>
<evidence type="ECO:0000256" key="4">
    <source>
        <dbReference type="ARBA" id="ARBA00022692"/>
    </source>
</evidence>
<evidence type="ECO:0000256" key="3">
    <source>
        <dbReference type="ARBA" id="ARBA00022618"/>
    </source>
</evidence>
<protein>
    <recommendedName>
        <fullName evidence="8 9">Cell division protein ZipA</fullName>
    </recommendedName>
</protein>
<evidence type="ECO:0000256" key="6">
    <source>
        <dbReference type="ARBA" id="ARBA00023136"/>
    </source>
</evidence>
<feature type="compositionally biased region" description="Basic residues" evidence="10">
    <location>
        <begin position="320"/>
        <end position="331"/>
    </location>
</feature>
<keyword evidence="4 8" id="KW-0812">Transmembrane</keyword>
<name>A0AAC8XJT8_9ALTE</name>
<feature type="transmembrane region" description="Helical" evidence="8">
    <location>
        <begin position="7"/>
        <end position="26"/>
    </location>
</feature>
<keyword evidence="6 8" id="KW-0472">Membrane</keyword>
<feature type="compositionally biased region" description="Polar residues" evidence="10">
    <location>
        <begin position="118"/>
        <end position="138"/>
    </location>
</feature>
<feature type="region of interest" description="Disordered" evidence="10">
    <location>
        <begin position="117"/>
        <end position="391"/>
    </location>
</feature>
<feature type="compositionally biased region" description="Basic and acidic residues" evidence="10">
    <location>
        <begin position="219"/>
        <end position="239"/>
    </location>
</feature>
<evidence type="ECO:0000256" key="5">
    <source>
        <dbReference type="ARBA" id="ARBA00022989"/>
    </source>
</evidence>
<dbReference type="Pfam" id="PF04354">
    <property type="entry name" value="ZipA_C"/>
    <property type="match status" value="1"/>
</dbReference>
<feature type="compositionally biased region" description="Basic and acidic residues" evidence="10">
    <location>
        <begin position="332"/>
        <end position="348"/>
    </location>
</feature>